<keyword evidence="4" id="KW-1185">Reference proteome</keyword>
<dbReference type="FunCoup" id="A0A6C2YXX3">
    <property type="interactions" value="6"/>
</dbReference>
<dbReference type="Pfam" id="PF13517">
    <property type="entry name" value="FG-GAP_3"/>
    <property type="match status" value="1"/>
</dbReference>
<gene>
    <name evidence="3" type="ORF">GMBLW1_35510</name>
</gene>
<keyword evidence="1" id="KW-0732">Signal</keyword>
<name>A0A6C2YXX3_9BACT</name>
<dbReference type="EMBL" id="LR586016">
    <property type="protein sequence ID" value="VIP05642.1"/>
    <property type="molecule type" value="Genomic_DNA"/>
</dbReference>
<organism evidence="3">
    <name type="scientific">Tuwongella immobilis</name>
    <dbReference type="NCBI Taxonomy" id="692036"/>
    <lineage>
        <taxon>Bacteria</taxon>
        <taxon>Pseudomonadati</taxon>
        <taxon>Planctomycetota</taxon>
        <taxon>Planctomycetia</taxon>
        <taxon>Gemmatales</taxon>
        <taxon>Gemmataceae</taxon>
        <taxon>Tuwongella</taxon>
    </lineage>
</organism>
<accession>A0A6C2YXX3</accession>
<dbReference type="Proteomes" id="UP000464378">
    <property type="component" value="Chromosome"/>
</dbReference>
<sequence>MRTANRQLTSWLSLEDRITPAIVSWDGGGGNLLWSNPLNWSSNQLPGAADDVIIGDAFADVDITLGFTTKVASVTSKSDIFITSAGTLDVSGADPDVAIVAPSLTLSGTLRNSITAANTPVFVNNGGVLDGVTVNGLLRVGFDNFVDTYVAVIGAGGLTLNGTADLGRDFSRGQLSFTGSQTLNGTGSVVFSGVSNNGLYAAGSGTLTIGSGITISGLSGFVGTGTSTVVNNGRIVADVFGGFINLFGNHPVSAGTLDDANGGTLFLAGTITGPGTVPIGANASLRVGGIGRLVGVTVDRPVFVDDGGVLDGVTVNGLLRVGFDNFVDTYVAVIGAGGLTLNGTADLGRDFSRGQLSFTGSQTLNGTGSVVFSGVSDNGLYAAGSGTLTIGSGITVSGLSGFVGNTGKTINNGLIHSNGGGTITTRGTFTNIGELRATGGTLDARNLTNLDGNGVLNGGTYTSNANGQIRFSREITALAANFTLGDPSATVVVNNTTAGAFVPLTGITTAGALNLRGGTDLGLSSLTNQGTLSLGVGSVLSLTGAFDNRGTFNTQISGGSAAGGFGRLTTDGGAILAGKLEAVPVGTGFQLNDSYRLIDAKAGRTREFTELSVAGNNVLYDGTGVSLGIPLTPPPPPPPPPPPDGSGNASPVANADLASTSAGISIVIPVLQNDSDPDNDPLALQSVTAPANGQVSQSGNQVIYTPNVGFIGTDSFTYTITDGRGGTSSATVTIAVNSRPTPPRDQQLVVIVGVNVQVYVTQPGGGLSQTGSFRAFPGIGGVVRGAVGDFDGDGQADQAVVTGPGGGGFLRILGANGGDLLGITDLFPGENLVNVGLFVAAGDINGDGRDEIIVTPDLGGGPRVRVFQLNGGQLIQLADYFGIDDPNFRGGARVGVGDLDGDNQAELVVSAGFGGGPRIAIFSGASVTNGSPSRLVNDFFAFESTLRNGAFVTVGDFDGDGRGELVFGGGPGGGPRVLSIRYSDLLASGSDAAIANSFANLFAFDAEERGGVRLAVKDVDGDGRLDLITGSGEGQSPGVRVFRSLGNTLSTSPSDDLSFGGLPTAFGVFVG</sequence>
<evidence type="ECO:0000256" key="1">
    <source>
        <dbReference type="ARBA" id="ARBA00022729"/>
    </source>
</evidence>
<evidence type="ECO:0000256" key="2">
    <source>
        <dbReference type="SAM" id="MobiDB-lite"/>
    </source>
</evidence>
<proteinExistence type="predicted"/>
<dbReference type="GO" id="GO:0007229">
    <property type="term" value="P:integrin-mediated signaling pathway"/>
    <property type="evidence" value="ECO:0007669"/>
    <property type="project" value="UniProtKB-KW"/>
</dbReference>
<dbReference type="Gene3D" id="2.130.10.130">
    <property type="entry name" value="Integrin alpha, N-terminal"/>
    <property type="match status" value="1"/>
</dbReference>
<feature type="region of interest" description="Disordered" evidence="2">
    <location>
        <begin position="626"/>
        <end position="654"/>
    </location>
</feature>
<feature type="compositionally biased region" description="Pro residues" evidence="2">
    <location>
        <begin position="631"/>
        <end position="644"/>
    </location>
</feature>
<dbReference type="SUPFAM" id="SSF69318">
    <property type="entry name" value="Integrin alpha N-terminal domain"/>
    <property type="match status" value="1"/>
</dbReference>
<keyword evidence="3" id="KW-0401">Integrin</keyword>
<dbReference type="AlphaFoldDB" id="A0A6C2YXX3"/>
<dbReference type="InterPro" id="IPR013517">
    <property type="entry name" value="FG-GAP"/>
</dbReference>
<dbReference type="EMBL" id="LR593887">
    <property type="protein sequence ID" value="VTS08640.1"/>
    <property type="molecule type" value="Genomic_DNA"/>
</dbReference>
<reference evidence="3" key="1">
    <citation type="submission" date="2019-04" db="EMBL/GenBank/DDBJ databases">
        <authorList>
            <consortium name="Science for Life Laboratories"/>
        </authorList>
    </citation>
    <scope>NUCLEOTIDE SEQUENCE</scope>
    <source>
        <strain evidence="3">MBLW1</strain>
    </source>
</reference>
<evidence type="ECO:0000313" key="4">
    <source>
        <dbReference type="Proteomes" id="UP000464378"/>
    </source>
</evidence>
<dbReference type="Pfam" id="PF17963">
    <property type="entry name" value="Big_9"/>
    <property type="match status" value="1"/>
</dbReference>
<dbReference type="KEGG" id="tim:GMBLW1_35510"/>
<evidence type="ECO:0008006" key="5">
    <source>
        <dbReference type="Google" id="ProtNLM"/>
    </source>
</evidence>
<evidence type="ECO:0000313" key="3">
    <source>
        <dbReference type="EMBL" id="VIP05642.1"/>
    </source>
</evidence>
<protein>
    <recommendedName>
        <fullName evidence="5">Cadherin-like domain-containing protein</fullName>
    </recommendedName>
</protein>
<dbReference type="Gene3D" id="2.60.40.3440">
    <property type="match status" value="1"/>
</dbReference>
<dbReference type="InParanoid" id="A0A6C2YXX3"/>
<dbReference type="RefSeq" id="WP_162660781.1">
    <property type="nucleotide sequence ID" value="NZ_LR593887.1"/>
</dbReference>
<dbReference type="InterPro" id="IPR028994">
    <property type="entry name" value="Integrin_alpha_N"/>
</dbReference>